<comment type="caution">
    <text evidence="2">The sequence shown here is derived from an EMBL/GenBank/DDBJ whole genome shotgun (WGS) entry which is preliminary data.</text>
</comment>
<evidence type="ECO:0000256" key="1">
    <source>
        <dbReference type="SAM" id="Coils"/>
    </source>
</evidence>
<keyword evidence="1" id="KW-0175">Coiled coil</keyword>
<evidence type="ECO:0000313" key="2">
    <source>
        <dbReference type="EMBL" id="KKL50671.1"/>
    </source>
</evidence>
<reference evidence="2" key="1">
    <citation type="journal article" date="2015" name="Nature">
        <title>Complex archaea that bridge the gap between prokaryotes and eukaryotes.</title>
        <authorList>
            <person name="Spang A."/>
            <person name="Saw J.H."/>
            <person name="Jorgensen S.L."/>
            <person name="Zaremba-Niedzwiedzka K."/>
            <person name="Martijn J."/>
            <person name="Lind A.E."/>
            <person name="van Eijk R."/>
            <person name="Schleper C."/>
            <person name="Guy L."/>
            <person name="Ettema T.J."/>
        </authorList>
    </citation>
    <scope>NUCLEOTIDE SEQUENCE</scope>
</reference>
<sequence>MKLSHAKEIVKEDRYVKACQVIAEAETAKAETAEEVIAEVEAEATAEVEEE</sequence>
<dbReference type="AlphaFoldDB" id="A0A0F9DAB4"/>
<dbReference type="EMBL" id="LAZR01032515">
    <property type="protein sequence ID" value="KKL50671.1"/>
    <property type="molecule type" value="Genomic_DNA"/>
</dbReference>
<accession>A0A0F9DAB4</accession>
<feature type="coiled-coil region" evidence="1">
    <location>
        <begin position="23"/>
        <end position="50"/>
    </location>
</feature>
<protein>
    <submittedName>
        <fullName evidence="2">Uncharacterized protein</fullName>
    </submittedName>
</protein>
<gene>
    <name evidence="2" type="ORF">LCGC14_2303160</name>
</gene>
<organism evidence="2">
    <name type="scientific">marine sediment metagenome</name>
    <dbReference type="NCBI Taxonomy" id="412755"/>
    <lineage>
        <taxon>unclassified sequences</taxon>
        <taxon>metagenomes</taxon>
        <taxon>ecological metagenomes</taxon>
    </lineage>
</organism>
<name>A0A0F9DAB4_9ZZZZ</name>
<proteinExistence type="predicted"/>